<comment type="similarity">
    <text evidence="2">Belongs to the fucolectin family.</text>
</comment>
<dbReference type="GO" id="GO:0046872">
    <property type="term" value="F:metal ion binding"/>
    <property type="evidence" value="ECO:0007669"/>
    <property type="project" value="UniProtKB-KW"/>
</dbReference>
<dbReference type="RefSeq" id="XP_029634479.1">
    <property type="nucleotide sequence ID" value="XM_029778619.2"/>
</dbReference>
<comment type="subunit">
    <text evidence="3">Homotrimer.</text>
</comment>
<dbReference type="PANTHER" id="PTHR45713">
    <property type="entry name" value="FTP DOMAIN-CONTAINING PROTEIN"/>
    <property type="match status" value="1"/>
</dbReference>
<evidence type="ECO:0000256" key="5">
    <source>
        <dbReference type="ARBA" id="ARBA00022734"/>
    </source>
</evidence>
<evidence type="ECO:0000313" key="11">
    <source>
        <dbReference type="Proteomes" id="UP000515154"/>
    </source>
</evidence>
<dbReference type="Gene3D" id="2.60.120.260">
    <property type="entry name" value="Galactose-binding domain-like"/>
    <property type="match status" value="1"/>
</dbReference>
<keyword evidence="11" id="KW-1185">Reference proteome</keyword>
<reference evidence="12" key="1">
    <citation type="submission" date="2025-08" db="UniProtKB">
        <authorList>
            <consortium name="RefSeq"/>
        </authorList>
    </citation>
    <scope>IDENTIFICATION</scope>
</reference>
<dbReference type="Pfam" id="PF22633">
    <property type="entry name" value="F5_F8_type_C_2"/>
    <property type="match status" value="1"/>
</dbReference>
<keyword evidence="8" id="KW-1133">Transmembrane helix</keyword>
<dbReference type="SUPFAM" id="SSF49785">
    <property type="entry name" value="Galactose-binding domain-like"/>
    <property type="match status" value="1"/>
</dbReference>
<evidence type="ECO:0000256" key="4">
    <source>
        <dbReference type="ARBA" id="ARBA00022723"/>
    </source>
</evidence>
<dbReference type="SMART" id="SM00607">
    <property type="entry name" value="FTP"/>
    <property type="match status" value="1"/>
</dbReference>
<dbReference type="PANTHER" id="PTHR45713:SF6">
    <property type="entry name" value="F5_8 TYPE C DOMAIN-CONTAINING PROTEIN"/>
    <property type="match status" value="1"/>
</dbReference>
<evidence type="ECO:0000256" key="3">
    <source>
        <dbReference type="ARBA" id="ARBA00011233"/>
    </source>
</evidence>
<sequence>MSSGNLITFCTGILLMLSIEQIFTIQCNDTQGDCVADDKRGEDSCKSTCFRNLDYGTDLFGKDQKFQCHCKNITDCGFRILSECERGCSLGYKLPYCQRRKYHEFIQNERNNYSHLFSSHNQIAVKPQIRIQFRNTYRFNTVAIYSNYSDSTMRVTYPGGMECNLKPNTNKTMCTGDATADKLYIDGKAGVNHIKLIGCPPELYGKNCTNECHCSRGESCHQISGICKNGCEDGWHGKKCDKQTYVNIAQGKQTNQTSIYRKLGENICYNGKCSEFDIMTSDKAVDGNFDHAVPHKSCAQTKSETDPYWQVTLDKPYMISQLRIYNQMNESQSLEGFKVYLESTLCFEGRKDKYMKEVINIKCQKPVNSSNVKISLEGKKRRLTLCEVEVLQCVPGFYGDMCKEHCEFCEGSKCDQVTGYCEEGCVIEYYWDNNSKKCKEKCKYILVYILVPLTLFAVLNVGISAAISCWEKRPVAKLGERIRKILVNRVSESIPEVI</sequence>
<gene>
    <name evidence="12" type="primary">LOC115209969</name>
</gene>
<dbReference type="GO" id="GO:0010185">
    <property type="term" value="P:regulation of cellular defense response"/>
    <property type="evidence" value="ECO:0007669"/>
    <property type="project" value="UniProtKB-ARBA"/>
</dbReference>
<keyword evidence="4" id="KW-0479">Metal-binding</keyword>
<evidence type="ECO:0000256" key="9">
    <source>
        <dbReference type="SAM" id="SignalP"/>
    </source>
</evidence>
<dbReference type="Proteomes" id="UP000515154">
    <property type="component" value="Linkage group LG3"/>
</dbReference>
<organism evidence="11 12">
    <name type="scientific">Octopus sinensis</name>
    <name type="common">East Asian common octopus</name>
    <dbReference type="NCBI Taxonomy" id="2607531"/>
    <lineage>
        <taxon>Eukaryota</taxon>
        <taxon>Metazoa</taxon>
        <taxon>Spiralia</taxon>
        <taxon>Lophotrochozoa</taxon>
        <taxon>Mollusca</taxon>
        <taxon>Cephalopoda</taxon>
        <taxon>Coleoidea</taxon>
        <taxon>Octopodiformes</taxon>
        <taxon>Octopoda</taxon>
        <taxon>Incirrata</taxon>
        <taxon>Octopodidae</taxon>
        <taxon>Octopus</taxon>
    </lineage>
</organism>
<feature type="signal peptide" evidence="9">
    <location>
        <begin position="1"/>
        <end position="24"/>
    </location>
</feature>
<keyword evidence="8" id="KW-0472">Membrane</keyword>
<dbReference type="Gene3D" id="2.170.300.10">
    <property type="entry name" value="Tie2 ligand-binding domain superfamily"/>
    <property type="match status" value="1"/>
</dbReference>
<comment type="function">
    <text evidence="1">Acts as a defensive agent. Recognizes blood group fucosylated oligosaccharides including A, B, H and Lewis B-type antigens. Does not recognize Lewis A antigen and has low affinity for monovalent haptens.</text>
</comment>
<protein>
    <submittedName>
        <fullName evidence="12">Protein draper-like isoform X1</fullName>
    </submittedName>
</protein>
<dbReference type="InterPro" id="IPR006585">
    <property type="entry name" value="FTP1"/>
</dbReference>
<evidence type="ECO:0000256" key="1">
    <source>
        <dbReference type="ARBA" id="ARBA00002219"/>
    </source>
</evidence>
<keyword evidence="6" id="KW-0106">Calcium</keyword>
<evidence type="ECO:0000259" key="10">
    <source>
        <dbReference type="SMART" id="SM00607"/>
    </source>
</evidence>
<accession>A0A6P7S810</accession>
<evidence type="ECO:0000256" key="6">
    <source>
        <dbReference type="ARBA" id="ARBA00022837"/>
    </source>
</evidence>
<name>A0A6P7S810_9MOLL</name>
<feature type="chain" id="PRO_5027924080" evidence="9">
    <location>
        <begin position="25"/>
        <end position="498"/>
    </location>
</feature>
<evidence type="ECO:0000313" key="12">
    <source>
        <dbReference type="RefSeq" id="XP_029634479.1"/>
    </source>
</evidence>
<evidence type="ECO:0000256" key="7">
    <source>
        <dbReference type="ARBA" id="ARBA00023157"/>
    </source>
</evidence>
<evidence type="ECO:0000256" key="2">
    <source>
        <dbReference type="ARBA" id="ARBA00010147"/>
    </source>
</evidence>
<dbReference type="GO" id="GO:0042806">
    <property type="term" value="F:fucose binding"/>
    <property type="evidence" value="ECO:0007669"/>
    <property type="project" value="UniProtKB-ARBA"/>
</dbReference>
<dbReference type="InterPro" id="IPR008979">
    <property type="entry name" value="Galactose-bd-like_sf"/>
</dbReference>
<proteinExistence type="inferred from homology"/>
<feature type="domain" description="Fucolectin tachylectin-4 pentraxin-1" evidence="10">
    <location>
        <begin position="264"/>
        <end position="395"/>
    </location>
</feature>
<dbReference type="KEGG" id="osn:115209969"/>
<keyword evidence="9" id="KW-0732">Signal</keyword>
<feature type="transmembrane region" description="Helical" evidence="8">
    <location>
        <begin position="445"/>
        <end position="467"/>
    </location>
</feature>
<dbReference type="GO" id="GO:0001868">
    <property type="term" value="P:regulation of complement activation, lectin pathway"/>
    <property type="evidence" value="ECO:0007669"/>
    <property type="project" value="UniProtKB-ARBA"/>
</dbReference>
<keyword evidence="8" id="KW-0812">Transmembrane</keyword>
<keyword evidence="7" id="KW-1015">Disulfide bond</keyword>
<keyword evidence="5" id="KW-0430">Lectin</keyword>
<dbReference type="AlphaFoldDB" id="A0A6P7S810"/>
<evidence type="ECO:0000256" key="8">
    <source>
        <dbReference type="SAM" id="Phobius"/>
    </source>
</evidence>
<dbReference type="InterPro" id="IPR051941">
    <property type="entry name" value="BG_Antigen-Binding_Lectin"/>
</dbReference>